<evidence type="ECO:0000256" key="1">
    <source>
        <dbReference type="ARBA" id="ARBA00022908"/>
    </source>
</evidence>
<dbReference type="InterPro" id="IPR002104">
    <property type="entry name" value="Integrase_catalytic"/>
</dbReference>
<dbReference type="PROSITE" id="PS51900">
    <property type="entry name" value="CB"/>
    <property type="match status" value="1"/>
</dbReference>
<dbReference type="InterPro" id="IPR010998">
    <property type="entry name" value="Integrase_recombinase_N"/>
</dbReference>
<dbReference type="InterPro" id="IPR011010">
    <property type="entry name" value="DNA_brk_join_enz"/>
</dbReference>
<feature type="domain" description="Core-binding (CB)" evidence="6">
    <location>
        <begin position="73"/>
        <end position="165"/>
    </location>
</feature>
<evidence type="ECO:0000259" key="5">
    <source>
        <dbReference type="PROSITE" id="PS51898"/>
    </source>
</evidence>
<protein>
    <submittedName>
        <fullName evidence="7">Site-specific integrase</fullName>
    </submittedName>
</protein>
<dbReference type="PANTHER" id="PTHR30349">
    <property type="entry name" value="PHAGE INTEGRASE-RELATED"/>
    <property type="match status" value="1"/>
</dbReference>
<dbReference type="InterPro" id="IPR004107">
    <property type="entry name" value="Integrase_SAM-like_N"/>
</dbReference>
<dbReference type="PROSITE" id="PS51898">
    <property type="entry name" value="TYR_RECOMBINASE"/>
    <property type="match status" value="1"/>
</dbReference>
<dbReference type="Pfam" id="PF14659">
    <property type="entry name" value="Phage_int_SAM_3"/>
    <property type="match status" value="1"/>
</dbReference>
<dbReference type="RefSeq" id="WP_122904993.1">
    <property type="nucleotide sequence ID" value="NZ_RHHS01000028.1"/>
</dbReference>
<reference evidence="7 8" key="1">
    <citation type="submission" date="2018-10" db="EMBL/GenBank/DDBJ databases">
        <title>Phylogenomics of Brevibacillus.</title>
        <authorList>
            <person name="Dunlap C."/>
        </authorList>
    </citation>
    <scope>NUCLEOTIDE SEQUENCE [LARGE SCALE GENOMIC DNA]</scope>
    <source>
        <strain evidence="7 8">DSM 100115</strain>
    </source>
</reference>
<dbReference type="Gene3D" id="1.10.150.130">
    <property type="match status" value="1"/>
</dbReference>
<sequence>MASIEKRGANSWRLTVELGYGPNGERLRERKVIKVEDPALLKTKKKLREYLESEWLKFKLEVEAGEYITPEKMTFAAFIEEWRTKYAEKQLAPKTLKEYLGHIRNHILPALGHKRLDEIKPMHIITLLDRLSNPGSRKDDRGQMLSGRTIQYIYSVMRNIFAQAESWKLIKSNPIKEIKKPKAEKKKAQFYEADEAQEVIKALNEEPLMWRLLILGAIIGGFRRGELIALEWPQVLFAENAIHIKKSIPLTADGKVYEKEPKNGEDRIVQMPGWYMEEMRRYHLQWREEKMKIRDRWEGGDREYVFHAGYGKPLYFTYPSEWWSKFVKRHGLRYIRFHDLRHSSATLLIHQGASLKAIQERLGHKQHQTTADIYAHVTKQVSRDLADKFDQFDPKKQSI</sequence>
<keyword evidence="2 4" id="KW-0238">DNA-binding</keyword>
<organism evidence="7 8">
    <name type="scientific">Brevibacillus gelatini</name>
    <dbReference type="NCBI Taxonomy" id="1655277"/>
    <lineage>
        <taxon>Bacteria</taxon>
        <taxon>Bacillati</taxon>
        <taxon>Bacillota</taxon>
        <taxon>Bacilli</taxon>
        <taxon>Bacillales</taxon>
        <taxon>Paenibacillaceae</taxon>
        <taxon>Brevibacillus</taxon>
    </lineage>
</organism>
<gene>
    <name evidence="7" type="ORF">EDM57_12010</name>
</gene>
<keyword evidence="8" id="KW-1185">Reference proteome</keyword>
<accession>A0A3M8AZ92</accession>
<proteinExistence type="predicted"/>
<dbReference type="GO" id="GO:0006310">
    <property type="term" value="P:DNA recombination"/>
    <property type="evidence" value="ECO:0007669"/>
    <property type="project" value="UniProtKB-KW"/>
</dbReference>
<dbReference type="EMBL" id="RHHS01000028">
    <property type="protein sequence ID" value="RNB56526.1"/>
    <property type="molecule type" value="Genomic_DNA"/>
</dbReference>
<evidence type="ECO:0000256" key="4">
    <source>
        <dbReference type="PROSITE-ProRule" id="PRU01248"/>
    </source>
</evidence>
<keyword evidence="1" id="KW-0229">DNA integration</keyword>
<evidence type="ECO:0000313" key="7">
    <source>
        <dbReference type="EMBL" id="RNB56526.1"/>
    </source>
</evidence>
<dbReference type="Gene3D" id="1.10.443.10">
    <property type="entry name" value="Intergrase catalytic core"/>
    <property type="match status" value="1"/>
</dbReference>
<dbReference type="Pfam" id="PF00589">
    <property type="entry name" value="Phage_integrase"/>
    <property type="match status" value="1"/>
</dbReference>
<evidence type="ECO:0000256" key="2">
    <source>
        <dbReference type="ARBA" id="ARBA00023125"/>
    </source>
</evidence>
<dbReference type="PANTHER" id="PTHR30349:SF91">
    <property type="entry name" value="INTA PROTEIN"/>
    <property type="match status" value="1"/>
</dbReference>
<dbReference type="Proteomes" id="UP000268829">
    <property type="component" value="Unassembled WGS sequence"/>
</dbReference>
<dbReference type="SUPFAM" id="SSF56349">
    <property type="entry name" value="DNA breaking-rejoining enzymes"/>
    <property type="match status" value="1"/>
</dbReference>
<dbReference type="InterPro" id="IPR050090">
    <property type="entry name" value="Tyrosine_recombinase_XerCD"/>
</dbReference>
<evidence type="ECO:0000313" key="8">
    <source>
        <dbReference type="Proteomes" id="UP000268829"/>
    </source>
</evidence>
<dbReference type="GO" id="GO:0003677">
    <property type="term" value="F:DNA binding"/>
    <property type="evidence" value="ECO:0007669"/>
    <property type="project" value="UniProtKB-UniRule"/>
</dbReference>
<comment type="caution">
    <text evidence="7">The sequence shown here is derived from an EMBL/GenBank/DDBJ whole genome shotgun (WGS) entry which is preliminary data.</text>
</comment>
<evidence type="ECO:0000256" key="3">
    <source>
        <dbReference type="ARBA" id="ARBA00023172"/>
    </source>
</evidence>
<dbReference type="AlphaFoldDB" id="A0A3M8AZ92"/>
<name>A0A3M8AZ92_9BACL</name>
<dbReference type="CDD" id="cd01189">
    <property type="entry name" value="INT_ICEBs1_C_like"/>
    <property type="match status" value="1"/>
</dbReference>
<dbReference type="InterPro" id="IPR044068">
    <property type="entry name" value="CB"/>
</dbReference>
<keyword evidence="3" id="KW-0233">DNA recombination</keyword>
<evidence type="ECO:0000259" key="6">
    <source>
        <dbReference type="PROSITE" id="PS51900"/>
    </source>
</evidence>
<dbReference type="GO" id="GO:0015074">
    <property type="term" value="P:DNA integration"/>
    <property type="evidence" value="ECO:0007669"/>
    <property type="project" value="UniProtKB-KW"/>
</dbReference>
<dbReference type="OrthoDB" id="9803188at2"/>
<feature type="domain" description="Tyr recombinase" evidence="5">
    <location>
        <begin position="186"/>
        <end position="387"/>
    </location>
</feature>
<dbReference type="InterPro" id="IPR013762">
    <property type="entry name" value="Integrase-like_cat_sf"/>
</dbReference>